<feature type="compositionally biased region" description="Polar residues" evidence="1">
    <location>
        <begin position="33"/>
        <end position="50"/>
    </location>
</feature>
<dbReference type="Proteomes" id="UP000541610">
    <property type="component" value="Unassembled WGS sequence"/>
</dbReference>
<feature type="compositionally biased region" description="Polar residues" evidence="1">
    <location>
        <begin position="197"/>
        <end position="210"/>
    </location>
</feature>
<proteinExistence type="predicted"/>
<evidence type="ECO:0000313" key="4">
    <source>
        <dbReference type="Proteomes" id="UP000541610"/>
    </source>
</evidence>
<dbReference type="Gene3D" id="4.10.60.10">
    <property type="entry name" value="Zinc finger, CCHC-type"/>
    <property type="match status" value="1"/>
</dbReference>
<evidence type="ECO:0000259" key="2">
    <source>
        <dbReference type="SMART" id="SM00343"/>
    </source>
</evidence>
<feature type="region of interest" description="Disordered" evidence="1">
    <location>
        <begin position="953"/>
        <end position="1004"/>
    </location>
</feature>
<protein>
    <recommendedName>
        <fullName evidence="2">CCHC-type domain-containing protein</fullName>
    </recommendedName>
</protein>
<feature type="region of interest" description="Disordered" evidence="1">
    <location>
        <begin position="1"/>
        <end position="50"/>
    </location>
</feature>
<feature type="compositionally biased region" description="Polar residues" evidence="1">
    <location>
        <begin position="487"/>
        <end position="497"/>
    </location>
</feature>
<reference evidence="3 4" key="1">
    <citation type="submission" date="2020-04" db="EMBL/GenBank/DDBJ databases">
        <title>Perkinsus olseni comparative genomics.</title>
        <authorList>
            <person name="Bogema D.R."/>
        </authorList>
    </citation>
    <scope>NUCLEOTIDE SEQUENCE [LARGE SCALE GENOMIC DNA]</scope>
    <source>
        <strain evidence="3">00978-12</strain>
    </source>
</reference>
<name>A0A7J6NX93_PEROL</name>
<comment type="caution">
    <text evidence="3">The sequence shown here is derived from an EMBL/GenBank/DDBJ whole genome shotgun (WGS) entry which is preliminary data.</text>
</comment>
<feature type="region of interest" description="Disordered" evidence="1">
    <location>
        <begin position="487"/>
        <end position="518"/>
    </location>
</feature>
<dbReference type="Gene3D" id="2.40.70.10">
    <property type="entry name" value="Acid Proteases"/>
    <property type="match status" value="1"/>
</dbReference>
<feature type="compositionally biased region" description="Polar residues" evidence="1">
    <location>
        <begin position="1033"/>
        <end position="1049"/>
    </location>
</feature>
<feature type="non-terminal residue" evidence="3">
    <location>
        <position position="1"/>
    </location>
</feature>
<dbReference type="GO" id="GO:0008270">
    <property type="term" value="F:zinc ion binding"/>
    <property type="evidence" value="ECO:0007669"/>
    <property type="project" value="InterPro"/>
</dbReference>
<dbReference type="InterPro" id="IPR021109">
    <property type="entry name" value="Peptidase_aspartic_dom_sf"/>
</dbReference>
<evidence type="ECO:0000313" key="3">
    <source>
        <dbReference type="EMBL" id="KAF4688514.1"/>
    </source>
</evidence>
<dbReference type="GO" id="GO:0003676">
    <property type="term" value="F:nucleic acid binding"/>
    <property type="evidence" value="ECO:0007669"/>
    <property type="project" value="InterPro"/>
</dbReference>
<organism evidence="3 4">
    <name type="scientific">Perkinsus olseni</name>
    <name type="common">Perkinsus atlanticus</name>
    <dbReference type="NCBI Taxonomy" id="32597"/>
    <lineage>
        <taxon>Eukaryota</taxon>
        <taxon>Sar</taxon>
        <taxon>Alveolata</taxon>
        <taxon>Perkinsozoa</taxon>
        <taxon>Perkinsea</taxon>
        <taxon>Perkinsida</taxon>
        <taxon>Perkinsidae</taxon>
        <taxon>Perkinsus</taxon>
    </lineage>
</organism>
<feature type="compositionally biased region" description="Basic and acidic residues" evidence="1">
    <location>
        <begin position="299"/>
        <end position="308"/>
    </location>
</feature>
<feature type="compositionally biased region" description="Low complexity" evidence="1">
    <location>
        <begin position="840"/>
        <end position="856"/>
    </location>
</feature>
<dbReference type="SUPFAM" id="SSF57756">
    <property type="entry name" value="Retrovirus zinc finger-like domains"/>
    <property type="match status" value="1"/>
</dbReference>
<feature type="region of interest" description="Disordered" evidence="1">
    <location>
        <begin position="1028"/>
        <end position="1057"/>
    </location>
</feature>
<feature type="domain" description="CCHC-type" evidence="2">
    <location>
        <begin position="941"/>
        <end position="957"/>
    </location>
</feature>
<feature type="domain" description="CCHC-type" evidence="2">
    <location>
        <begin position="919"/>
        <end position="935"/>
    </location>
</feature>
<feature type="region of interest" description="Disordered" evidence="1">
    <location>
        <begin position="830"/>
        <end position="864"/>
    </location>
</feature>
<dbReference type="SUPFAM" id="SSF50630">
    <property type="entry name" value="Acid proteases"/>
    <property type="match status" value="1"/>
</dbReference>
<dbReference type="InterPro" id="IPR036875">
    <property type="entry name" value="Znf_CCHC_sf"/>
</dbReference>
<dbReference type="OrthoDB" id="479767at2759"/>
<dbReference type="InterPro" id="IPR001878">
    <property type="entry name" value="Znf_CCHC"/>
</dbReference>
<feature type="region of interest" description="Disordered" evidence="1">
    <location>
        <begin position="186"/>
        <end position="217"/>
    </location>
</feature>
<feature type="compositionally biased region" description="Low complexity" evidence="1">
    <location>
        <begin position="13"/>
        <end position="32"/>
    </location>
</feature>
<feature type="region of interest" description="Disordered" evidence="1">
    <location>
        <begin position="234"/>
        <end position="386"/>
    </location>
</feature>
<dbReference type="EMBL" id="JABANP010000149">
    <property type="protein sequence ID" value="KAF4688514.1"/>
    <property type="molecule type" value="Genomic_DNA"/>
</dbReference>
<feature type="domain" description="CCHC-type" evidence="2">
    <location>
        <begin position="895"/>
        <end position="911"/>
    </location>
</feature>
<dbReference type="SMART" id="SM00343">
    <property type="entry name" value="ZnF_C2HC"/>
    <property type="match status" value="3"/>
</dbReference>
<accession>A0A7J6NX93</accession>
<feature type="compositionally biased region" description="Polar residues" evidence="1">
    <location>
        <begin position="236"/>
        <end position="254"/>
    </location>
</feature>
<dbReference type="CDD" id="cd00303">
    <property type="entry name" value="retropepsin_like"/>
    <property type="match status" value="1"/>
</dbReference>
<dbReference type="AlphaFoldDB" id="A0A7J6NX93"/>
<sequence>MSGPPLQGSMTNSMVSCRSLSSRSSSPLRGLSPATQVDRSRSHPSVSPSLLTSSIFMSPLGSTLSDGPSSQCSASLLGATDQSIRGAPDRSIVIDHHDDASINGYPMSPSRTDAQPASTAEQLHGSCSHPLYKDDQPRGQFGRAEAYALNCDGTILSMVPCNDSIVHCFSSSSMYVPSSKANFNALSTHQDDGSPSPVRSTRSYGPSCTPTFGAPSMVTQTPSSFPSLGTVLMAGTTPSSRTSKNKTYSGTPRYSSRIAKLNSELGKVDPSKGQYSKAPPGDSPGADDANIADSSKAGINDDSKRSSGDDTVQVPAGDSRSSNDPLREVSNPIEQSHTDDDPDASPAHPGKTTSTDINQDENSKHSPILPANLVVPPASGSTSTGVYPHLPGVPMPPSIGLPHQPGASLSDPKGPYPIPVDPFASGVYPQPPQGASNFRWGYIPGPHGHLSLVPYSVAASPVMVPSMPDAINVDTVYNDNEGLKQSTLRGSLPSDQQVPCGGGSKGSRHSSSSHSKASRNGKGLLAILLVLTLELLGMGEPMVLAPAILGVPTLGMGMLLALATLGDLALSLLGKEAFHLDDMTLSDLPSTSRTVSLSGLYLVLDMVVKITASTNLLIPCRTRISMKDYDVARSIAEKKPLKPVFKGEGDLRSGSTIVREIDSVLEGHDAVTRYLWASSNIEPSTWRKLIKGMPPPAKCYLDYERHLDHLRGRIRSLYDNDDAIAKAKVNFVMCEQSKSETLSDYVKRLEAIVTELHLMGIMTYEYDMKRRLYDGLQSDYLRDKVDRELGDGNVSFDDFVDLLTGFERRRLGRVQRQVLYDQMAKSHLNSKDETEAAAGSTSDKNSKSKSSNQNTSRRGLPSHRINTIVDKLGDDASDSFDAHVYAVGADSMSIQCYRCLGSGHPARLCRGKISKLSSRCSRCGNPNHESDDCQVPDKALYCQRCRRKGHLPYVCPADQPVQDADSKASKKSSRRPTKQQSKPNGKGPSPSAPSTPPANAKVSNNKTTAHLVSNKGSDSYIRVSAANGPDLQLPQSHVLHSSSRQSTKPGPSVQPPRVSMVVGDLSICGVTRPVLYDTGADVSLIAASTLQRITKKNLLFDDPSVVGHINVANGSSLSILGKVELEVGYGSTFVKDTFLLASNDLSTPVIIGCSTMAKLRTTISLAPEGVQVFIGDHPKSTQAYALDPLDGRPSMREVDWARKVMIMHVGHYSNVVPHLYAAHMSKS</sequence>
<evidence type="ECO:0000256" key="1">
    <source>
        <dbReference type="SAM" id="MobiDB-lite"/>
    </source>
</evidence>
<gene>
    <name evidence="3" type="ORF">FOZ60_002625</name>
</gene>